<evidence type="ECO:0000313" key="5">
    <source>
        <dbReference type="Proteomes" id="UP000886785"/>
    </source>
</evidence>
<keyword evidence="2" id="KW-0378">Hydrolase</keyword>
<dbReference type="Proteomes" id="UP000886785">
    <property type="component" value="Unassembled WGS sequence"/>
</dbReference>
<dbReference type="PANTHER" id="PTHR43046">
    <property type="entry name" value="GDP-MANNOSE MANNOSYL HYDROLASE"/>
    <property type="match status" value="1"/>
</dbReference>
<organism evidence="4 5">
    <name type="scientific">Candidatus Gallacutalibacter pullicola</name>
    <dbReference type="NCBI Taxonomy" id="2840830"/>
    <lineage>
        <taxon>Bacteria</taxon>
        <taxon>Bacillati</taxon>
        <taxon>Bacillota</taxon>
        <taxon>Clostridia</taxon>
        <taxon>Eubacteriales</taxon>
        <taxon>Candidatus Gallacutalibacter</taxon>
    </lineage>
</organism>
<sequence>MYDCGFTRENHWFRYRAAAIIVENGCVLLAGNENEDYLYSVGGGVHMGETAEAAVLREVLEETGVQYEIDHLAVIHENFFNENSGTLKGLDCHEISLYFLMKPRGTQELHSNSYTCGAREEMHWIPINDLNKYKAFPSFLKEYLSTEHSGIEHIVTDERI</sequence>
<dbReference type="Pfam" id="PF00293">
    <property type="entry name" value="NUDIX"/>
    <property type="match status" value="1"/>
</dbReference>
<dbReference type="InterPro" id="IPR015797">
    <property type="entry name" value="NUDIX_hydrolase-like_dom_sf"/>
</dbReference>
<feature type="domain" description="Nudix hydrolase" evidence="3">
    <location>
        <begin position="13"/>
        <end position="149"/>
    </location>
</feature>
<dbReference type="Gene3D" id="3.90.79.10">
    <property type="entry name" value="Nucleoside Triphosphate Pyrophosphohydrolase"/>
    <property type="match status" value="1"/>
</dbReference>
<dbReference type="InterPro" id="IPR000086">
    <property type="entry name" value="NUDIX_hydrolase_dom"/>
</dbReference>
<dbReference type="GO" id="GO:0016787">
    <property type="term" value="F:hydrolase activity"/>
    <property type="evidence" value="ECO:0007669"/>
    <property type="project" value="UniProtKB-KW"/>
</dbReference>
<gene>
    <name evidence="4" type="ORF">IAA54_02125</name>
</gene>
<evidence type="ECO:0000259" key="3">
    <source>
        <dbReference type="PROSITE" id="PS51462"/>
    </source>
</evidence>
<dbReference type="PROSITE" id="PS00893">
    <property type="entry name" value="NUDIX_BOX"/>
    <property type="match status" value="1"/>
</dbReference>
<name>A0A9D1J0P1_9FIRM</name>
<evidence type="ECO:0000256" key="1">
    <source>
        <dbReference type="ARBA" id="ARBA00001946"/>
    </source>
</evidence>
<dbReference type="PROSITE" id="PS51462">
    <property type="entry name" value="NUDIX"/>
    <property type="match status" value="1"/>
</dbReference>
<comment type="caution">
    <text evidence="4">The sequence shown here is derived from an EMBL/GenBank/DDBJ whole genome shotgun (WGS) entry which is preliminary data.</text>
</comment>
<reference evidence="4" key="2">
    <citation type="journal article" date="2021" name="PeerJ">
        <title>Extensive microbial diversity within the chicken gut microbiome revealed by metagenomics and culture.</title>
        <authorList>
            <person name="Gilroy R."/>
            <person name="Ravi A."/>
            <person name="Getino M."/>
            <person name="Pursley I."/>
            <person name="Horton D.L."/>
            <person name="Alikhan N.F."/>
            <person name="Baker D."/>
            <person name="Gharbi K."/>
            <person name="Hall N."/>
            <person name="Watson M."/>
            <person name="Adriaenssens E.M."/>
            <person name="Foster-Nyarko E."/>
            <person name="Jarju S."/>
            <person name="Secka A."/>
            <person name="Antonio M."/>
            <person name="Oren A."/>
            <person name="Chaudhuri R.R."/>
            <person name="La Ragione R."/>
            <person name="Hildebrand F."/>
            <person name="Pallen M.J."/>
        </authorList>
    </citation>
    <scope>NUCLEOTIDE SEQUENCE</scope>
    <source>
        <strain evidence="4">ChiSjej1B19-7085</strain>
    </source>
</reference>
<protein>
    <submittedName>
        <fullName evidence="4">NUDIX domain-containing protein</fullName>
    </submittedName>
</protein>
<comment type="cofactor">
    <cofactor evidence="1">
        <name>Mg(2+)</name>
        <dbReference type="ChEBI" id="CHEBI:18420"/>
    </cofactor>
</comment>
<dbReference type="PANTHER" id="PTHR43046:SF14">
    <property type="entry name" value="MUTT_NUDIX FAMILY PROTEIN"/>
    <property type="match status" value="1"/>
</dbReference>
<dbReference type="CDD" id="cd04688">
    <property type="entry name" value="NUDIX_Hydrolase"/>
    <property type="match status" value="1"/>
</dbReference>
<accession>A0A9D1J0P1</accession>
<dbReference type="EMBL" id="DVHF01000027">
    <property type="protein sequence ID" value="HIR56438.1"/>
    <property type="molecule type" value="Genomic_DNA"/>
</dbReference>
<proteinExistence type="predicted"/>
<evidence type="ECO:0000256" key="2">
    <source>
        <dbReference type="ARBA" id="ARBA00022801"/>
    </source>
</evidence>
<dbReference type="AlphaFoldDB" id="A0A9D1J0P1"/>
<evidence type="ECO:0000313" key="4">
    <source>
        <dbReference type="EMBL" id="HIR56438.1"/>
    </source>
</evidence>
<dbReference type="SUPFAM" id="SSF55811">
    <property type="entry name" value="Nudix"/>
    <property type="match status" value="1"/>
</dbReference>
<dbReference type="InterPro" id="IPR020084">
    <property type="entry name" value="NUDIX_hydrolase_CS"/>
</dbReference>
<reference evidence="4" key="1">
    <citation type="submission" date="2020-10" db="EMBL/GenBank/DDBJ databases">
        <authorList>
            <person name="Gilroy R."/>
        </authorList>
    </citation>
    <scope>NUCLEOTIDE SEQUENCE</scope>
    <source>
        <strain evidence="4">ChiSjej1B19-7085</strain>
    </source>
</reference>